<dbReference type="EMBL" id="JANBUP010000033">
    <property type="protein sequence ID" value="KAJ2813654.1"/>
    <property type="molecule type" value="Genomic_DNA"/>
</dbReference>
<gene>
    <name evidence="1" type="ORF">H4S07_000524</name>
</gene>
<evidence type="ECO:0000313" key="1">
    <source>
        <dbReference type="EMBL" id="KAJ2813654.1"/>
    </source>
</evidence>
<sequence>MVRSTLVTPVTNYLLTTETGSRAHTAYNAHLVPFYEKHAEPIVDAARGFVADTACPALSRAAAPVTQAVLRVVEPHREKVAKAYATYLGPTVDVAGGAVSRVVHGWVCPSVTKVQTWVVPKVCGAVTDYVVPFYRDTVLPRWNDQVRPAVCRYSKIVVQYTRSEVLPAIADGAGRAYVVSRDFAAAHIVPHAKRATVHFYVFLRGHVLPPVRRVYEQNLKVYVDRVVPWEQVDRVVGGVWVFVTGFAEEFYFMCYTIATGKEHPSVKVVVVEKKTETVEDVGQVQGIARRVSGSARQWIQVARGWVGSAKTSYESRMRANVEVQRSQATKSAVTTSVVATPTASTTAVATSTVSKSATAKPVVAKPAITKSVAATTPVTKSAVTTSAATTSAIIKSTAVTSTLSTTAVAEVSHAEPSTTTEVAAVEDVVKRPDAHVASFAPVDTEESLVESPVSIASPVVEPVEEIVPEVIVAPPSATEVPVVEEILAEQEEPTPDVVEEKAAAEEPVVFTPSESVVVEVDYVDEDEAEEEPVAEQLPVDVPPVLIPEPVISIVEAPVSIPEPAFSIVDTPVVIPEPVVSIVETPAAIPELVTDIVDTPVAIPESAVETPVEIPAPIAPSVVIPEEEASVSPTAEQQTTLVAETTEASPLSADDAASLIYEARDAMAGVLISDDERAVFDDLVKSVGNADKLEEFPSVLNDLEKEDATIESTETPPPVAPLAPQTTVPSDSSGQVDEDVRKAASNWVKDARESISKELAQERTRAGTSDETEVVSEDKSAAEPATPVVASETSVKRIPREPVAPVEPSRRVPAAEKPDLLAPAKAPVVEERIESVKRLKKPAAADIAAGETTKGPRKIKKTKKKVQGSFKRLVEVGRVVLITHGEDAGKIATIVDIVDHNRAVVDGPTSEVKRQIITYKNVVLTDIVVKGLPRTIGTKALAKFLEKEQVVEAWQKTAWAQKLEARKRRANMSDFDRFKLMRLKKQQRDIVNRQSAVLRKERA</sequence>
<evidence type="ECO:0000313" key="2">
    <source>
        <dbReference type="Proteomes" id="UP001140096"/>
    </source>
</evidence>
<organism evidence="1 2">
    <name type="scientific">Coemansia furcata</name>
    <dbReference type="NCBI Taxonomy" id="417177"/>
    <lineage>
        <taxon>Eukaryota</taxon>
        <taxon>Fungi</taxon>
        <taxon>Fungi incertae sedis</taxon>
        <taxon>Zoopagomycota</taxon>
        <taxon>Kickxellomycotina</taxon>
        <taxon>Kickxellomycetes</taxon>
        <taxon>Kickxellales</taxon>
        <taxon>Kickxellaceae</taxon>
        <taxon>Coemansia</taxon>
    </lineage>
</organism>
<reference evidence="1" key="1">
    <citation type="submission" date="2022-07" db="EMBL/GenBank/DDBJ databases">
        <title>Phylogenomic reconstructions and comparative analyses of Kickxellomycotina fungi.</title>
        <authorList>
            <person name="Reynolds N.K."/>
            <person name="Stajich J.E."/>
            <person name="Barry K."/>
            <person name="Grigoriev I.V."/>
            <person name="Crous P."/>
            <person name="Smith M.E."/>
        </authorList>
    </citation>
    <scope>NUCLEOTIDE SEQUENCE</scope>
    <source>
        <strain evidence="1">CBS 102833</strain>
    </source>
</reference>
<keyword evidence="2" id="KW-1185">Reference proteome</keyword>
<protein>
    <submittedName>
        <fullName evidence="1">Uncharacterized protein</fullName>
    </submittedName>
</protein>
<name>A0ACC1LQX5_9FUNG</name>
<dbReference type="Proteomes" id="UP001140096">
    <property type="component" value="Unassembled WGS sequence"/>
</dbReference>
<comment type="caution">
    <text evidence="1">The sequence shown here is derived from an EMBL/GenBank/DDBJ whole genome shotgun (WGS) entry which is preliminary data.</text>
</comment>
<proteinExistence type="predicted"/>
<accession>A0ACC1LQX5</accession>